<evidence type="ECO:0000256" key="5">
    <source>
        <dbReference type="ARBA" id="ARBA00022989"/>
    </source>
</evidence>
<dbReference type="CDD" id="cd17316">
    <property type="entry name" value="MFS_SV2_like"/>
    <property type="match status" value="1"/>
</dbReference>
<feature type="transmembrane region" description="Helical" evidence="8">
    <location>
        <begin position="503"/>
        <end position="525"/>
    </location>
</feature>
<proteinExistence type="inferred from homology"/>
<comment type="subcellular location">
    <subcellularLocation>
        <location evidence="1">Membrane</location>
        <topology evidence="1">Multi-pass membrane protein</topology>
    </subcellularLocation>
</comment>
<keyword evidence="11" id="KW-1185">Reference proteome</keyword>
<evidence type="ECO:0000256" key="2">
    <source>
        <dbReference type="ARBA" id="ARBA00008335"/>
    </source>
</evidence>
<protein>
    <recommendedName>
        <fullName evidence="9">Major facilitator superfamily (MFS) profile domain-containing protein</fullName>
    </recommendedName>
</protein>
<dbReference type="InterPro" id="IPR020846">
    <property type="entry name" value="MFS_dom"/>
</dbReference>
<dbReference type="AlphaFoldDB" id="A0A225APQ0"/>
<dbReference type="FunFam" id="1.20.1250.20:FF:000171">
    <property type="entry name" value="MFS general substrate transporter"/>
    <property type="match status" value="1"/>
</dbReference>
<dbReference type="OrthoDB" id="4139357at2759"/>
<feature type="transmembrane region" description="Helical" evidence="8">
    <location>
        <begin position="299"/>
        <end position="321"/>
    </location>
</feature>
<accession>A0A225APQ0</accession>
<evidence type="ECO:0000256" key="6">
    <source>
        <dbReference type="ARBA" id="ARBA00023136"/>
    </source>
</evidence>
<evidence type="ECO:0000313" key="11">
    <source>
        <dbReference type="Proteomes" id="UP000214365"/>
    </source>
</evidence>
<sequence length="596" mass="64531">MPSWVNPFTRHDRQEFLGVVIPLSQATRFQHLNTVVSGDSEVAAAGDNINSNKENDKELDRVGSEENGAAASDPEYSYQTIEAIRAEVESEVSTSGHDTVYDRKAKVVNLAIQDIGMGRYQWHLFILCGFGWFADNLWLQGIALTLNSVSQEFGVSSTHVRFTTAALFIGLCLGASFWGIASDIVGRRLAFNMTLLICGIFGICLAASPTWIGVCGMASAMGLGVGGNLPVDGALFLEFLPFASANLLTLLSIWWPVGQMVGSLIAWGFIPNYSCASGLPACSAVAAGEACCRRQDNMGWRYLCVTMGALTLAMFACRFFFFHLYESPKFLLSRGRQDEAVRTVHALAYKNKTKTWLTVDILNEIGGYPSEVGDSTLSTLDIIKRALSKFSGERLGPLFHTKRLGFTTAILWFCWATIGMGFPLFNAFLPQYLAHAGSDSSTTPINITYRNYAITSIVGVPGSIIGCFTVNIKYIGRKGTMAIATLLTGIILFCFTVSSDSNIQLVCSSLEAFFQNIMYGVLYAYTPEVFPAPNRGTGTGVASFFNRLCGVMAPIVAIYGAQGNANAPVYASGGLILAAFCAMVFLPIETRGKQAL</sequence>
<evidence type="ECO:0000256" key="7">
    <source>
        <dbReference type="SAM" id="MobiDB-lite"/>
    </source>
</evidence>
<feature type="region of interest" description="Disordered" evidence="7">
    <location>
        <begin position="45"/>
        <end position="73"/>
    </location>
</feature>
<feature type="transmembrane region" description="Helical" evidence="8">
    <location>
        <begin position="159"/>
        <end position="181"/>
    </location>
</feature>
<feature type="compositionally biased region" description="Basic and acidic residues" evidence="7">
    <location>
        <begin position="53"/>
        <end position="64"/>
    </location>
</feature>
<feature type="transmembrane region" description="Helical" evidence="8">
    <location>
        <begin position="567"/>
        <end position="588"/>
    </location>
</feature>
<feature type="transmembrane region" description="Helical" evidence="8">
    <location>
        <begin position="122"/>
        <end position="139"/>
    </location>
</feature>
<dbReference type="RefSeq" id="XP_020123733.1">
    <property type="nucleotide sequence ID" value="XM_020260423.1"/>
</dbReference>
<evidence type="ECO:0000256" key="4">
    <source>
        <dbReference type="ARBA" id="ARBA00022692"/>
    </source>
</evidence>
<evidence type="ECO:0000313" key="10">
    <source>
        <dbReference type="EMBL" id="OKL63612.1"/>
    </source>
</evidence>
<keyword evidence="4 8" id="KW-0812">Transmembrane</keyword>
<dbReference type="EMBL" id="LFMY01000001">
    <property type="protein sequence ID" value="OKL63612.1"/>
    <property type="molecule type" value="Genomic_DNA"/>
</dbReference>
<feature type="transmembrane region" description="Helical" evidence="8">
    <location>
        <begin position="449"/>
        <end position="472"/>
    </location>
</feature>
<name>A0A225APQ0_TALAT</name>
<dbReference type="InterPro" id="IPR036259">
    <property type="entry name" value="MFS_trans_sf"/>
</dbReference>
<dbReference type="STRING" id="1441469.A0A225APQ0"/>
<dbReference type="GO" id="GO:0022857">
    <property type="term" value="F:transmembrane transporter activity"/>
    <property type="evidence" value="ECO:0007669"/>
    <property type="project" value="InterPro"/>
</dbReference>
<dbReference type="SUPFAM" id="SSF103473">
    <property type="entry name" value="MFS general substrate transporter"/>
    <property type="match status" value="1"/>
</dbReference>
<organism evidence="10 11">
    <name type="scientific">Talaromyces atroroseus</name>
    <dbReference type="NCBI Taxonomy" id="1441469"/>
    <lineage>
        <taxon>Eukaryota</taxon>
        <taxon>Fungi</taxon>
        <taxon>Dikarya</taxon>
        <taxon>Ascomycota</taxon>
        <taxon>Pezizomycotina</taxon>
        <taxon>Eurotiomycetes</taxon>
        <taxon>Eurotiomycetidae</taxon>
        <taxon>Eurotiales</taxon>
        <taxon>Trichocomaceae</taxon>
        <taxon>Talaromyces</taxon>
        <taxon>Talaromyces sect. Trachyspermi</taxon>
    </lineage>
</organism>
<dbReference type="InterPro" id="IPR011701">
    <property type="entry name" value="MFS"/>
</dbReference>
<keyword evidence="6 8" id="KW-0472">Membrane</keyword>
<dbReference type="PROSITE" id="PS50850">
    <property type="entry name" value="MFS"/>
    <property type="match status" value="1"/>
</dbReference>
<dbReference type="Proteomes" id="UP000214365">
    <property type="component" value="Unassembled WGS sequence"/>
</dbReference>
<feature type="transmembrane region" description="Helical" evidence="8">
    <location>
        <begin position="193"/>
        <end position="214"/>
    </location>
</feature>
<feature type="domain" description="Major facilitator superfamily (MFS) profile" evidence="9">
    <location>
        <begin position="124"/>
        <end position="591"/>
    </location>
</feature>
<keyword evidence="3" id="KW-0813">Transport</keyword>
<feature type="transmembrane region" description="Helical" evidence="8">
    <location>
        <begin position="479"/>
        <end position="497"/>
    </location>
</feature>
<evidence type="ECO:0000256" key="1">
    <source>
        <dbReference type="ARBA" id="ARBA00004141"/>
    </source>
</evidence>
<comment type="similarity">
    <text evidence="2">Belongs to the major facilitator superfamily.</text>
</comment>
<evidence type="ECO:0000259" key="9">
    <source>
        <dbReference type="PROSITE" id="PS50850"/>
    </source>
</evidence>
<dbReference type="GeneID" id="30999814"/>
<evidence type="ECO:0000256" key="3">
    <source>
        <dbReference type="ARBA" id="ARBA00022448"/>
    </source>
</evidence>
<comment type="caution">
    <text evidence="10">The sequence shown here is derived from an EMBL/GenBank/DDBJ whole genome shotgun (WGS) entry which is preliminary data.</text>
</comment>
<feature type="transmembrane region" description="Helical" evidence="8">
    <location>
        <begin position="404"/>
        <end position="429"/>
    </location>
</feature>
<feature type="transmembrane region" description="Helical" evidence="8">
    <location>
        <begin position="234"/>
        <end position="257"/>
    </location>
</feature>
<dbReference type="Gene3D" id="1.20.1250.20">
    <property type="entry name" value="MFS general substrate transporter like domains"/>
    <property type="match status" value="1"/>
</dbReference>
<dbReference type="PANTHER" id="PTHR23511">
    <property type="entry name" value="SYNAPTIC VESICLE GLYCOPROTEIN 2"/>
    <property type="match status" value="1"/>
</dbReference>
<keyword evidence="5 8" id="KW-1133">Transmembrane helix</keyword>
<reference evidence="10 11" key="1">
    <citation type="submission" date="2015-06" db="EMBL/GenBank/DDBJ databases">
        <title>Talaromyces atroroseus IBT 11181 draft genome.</title>
        <authorList>
            <person name="Rasmussen K.B."/>
            <person name="Rasmussen S."/>
            <person name="Petersen B."/>
            <person name="Sicheritz-Ponten T."/>
            <person name="Mortensen U.H."/>
            <person name="Thrane U."/>
        </authorList>
    </citation>
    <scope>NUCLEOTIDE SEQUENCE [LARGE SCALE GENOMIC DNA]</scope>
    <source>
        <strain evidence="10 11">IBT 11181</strain>
    </source>
</reference>
<feature type="transmembrane region" description="Helical" evidence="8">
    <location>
        <begin position="537"/>
        <end position="561"/>
    </location>
</feature>
<dbReference type="Pfam" id="PF07690">
    <property type="entry name" value="MFS_1"/>
    <property type="match status" value="1"/>
</dbReference>
<gene>
    <name evidence="10" type="ORF">UA08_00059</name>
</gene>
<evidence type="ECO:0000256" key="8">
    <source>
        <dbReference type="SAM" id="Phobius"/>
    </source>
</evidence>
<dbReference type="GO" id="GO:0016020">
    <property type="term" value="C:membrane"/>
    <property type="evidence" value="ECO:0007669"/>
    <property type="project" value="UniProtKB-SubCell"/>
</dbReference>
<dbReference type="PANTHER" id="PTHR23511:SF5">
    <property type="entry name" value="MAJOR FACILITATOR-TYPE TRANSPORTER HXNZ-RELATED"/>
    <property type="match status" value="1"/>
</dbReference>